<dbReference type="OrthoDB" id="9802739at2"/>
<dbReference type="Pfam" id="PF00479">
    <property type="entry name" value="G6PD_N"/>
    <property type="match status" value="1"/>
</dbReference>
<dbReference type="GO" id="GO:0050661">
    <property type="term" value="F:NADP binding"/>
    <property type="evidence" value="ECO:0007669"/>
    <property type="project" value="UniProtKB-UniRule"/>
</dbReference>
<dbReference type="UniPathway" id="UPA00115">
    <property type="reaction ID" value="UER00408"/>
</dbReference>
<dbReference type="SUPFAM" id="SSF51735">
    <property type="entry name" value="NAD(P)-binding Rossmann-fold domains"/>
    <property type="match status" value="1"/>
</dbReference>
<evidence type="ECO:0000313" key="10">
    <source>
        <dbReference type="EMBL" id="QDO95783.1"/>
    </source>
</evidence>
<evidence type="ECO:0000256" key="2">
    <source>
        <dbReference type="ARBA" id="ARBA00009975"/>
    </source>
</evidence>
<evidence type="ECO:0000256" key="6">
    <source>
        <dbReference type="ARBA" id="ARBA00023277"/>
    </source>
</evidence>
<dbReference type="EMBL" id="CP041636">
    <property type="protein sequence ID" value="QDO95783.1"/>
    <property type="molecule type" value="Genomic_DNA"/>
</dbReference>
<feature type="binding site" evidence="7">
    <location>
        <position position="339"/>
    </location>
    <ligand>
        <name>substrate</name>
    </ligand>
</feature>
<dbReference type="EC" id="1.1.1.49" evidence="7"/>
<dbReference type="HAMAP" id="MF_00966">
    <property type="entry name" value="G6PD"/>
    <property type="match status" value="1"/>
</dbReference>
<feature type="binding site" evidence="7">
    <location>
        <position position="149"/>
    </location>
    <ligand>
        <name>NADP(+)</name>
        <dbReference type="ChEBI" id="CHEBI:58349"/>
    </ligand>
</feature>
<protein>
    <recommendedName>
        <fullName evidence="7">Glucose-6-phosphate 1-dehydrogenase</fullName>
        <shortName evidence="7">G6PD</shortName>
        <ecNumber evidence="7">1.1.1.49</ecNumber>
    </recommendedName>
</protein>
<dbReference type="GO" id="GO:0004345">
    <property type="term" value="F:glucose-6-phosphate dehydrogenase activity"/>
    <property type="evidence" value="ECO:0007669"/>
    <property type="project" value="UniProtKB-UniRule"/>
</dbReference>
<feature type="domain" description="Glucose-6-phosphate dehydrogenase NAD-binding" evidence="8">
    <location>
        <begin position="13"/>
        <end position="188"/>
    </location>
</feature>
<dbReference type="KEGG" id="fer:FNB15_00110"/>
<keyword evidence="3 7" id="KW-0313">Glucose metabolism</keyword>
<feature type="binding site" evidence="7">
    <location>
        <position position="179"/>
    </location>
    <ligand>
        <name>substrate</name>
    </ligand>
</feature>
<comment type="caution">
    <text evidence="7">Lacks conserved residue(s) required for the propagation of feature annotation.</text>
</comment>
<dbReference type="InterPro" id="IPR019796">
    <property type="entry name" value="G6P_DH_AS"/>
</dbReference>
<dbReference type="GO" id="GO:0006006">
    <property type="term" value="P:glucose metabolic process"/>
    <property type="evidence" value="ECO:0007669"/>
    <property type="project" value="UniProtKB-KW"/>
</dbReference>
<evidence type="ECO:0000256" key="1">
    <source>
        <dbReference type="ARBA" id="ARBA00004937"/>
    </source>
</evidence>
<feature type="binding site" evidence="7">
    <location>
        <position position="217"/>
    </location>
    <ligand>
        <name>substrate</name>
    </ligand>
</feature>
<organism evidence="10 11">
    <name type="scientific">Ferrovibrio terrae</name>
    <dbReference type="NCBI Taxonomy" id="2594003"/>
    <lineage>
        <taxon>Bacteria</taxon>
        <taxon>Pseudomonadati</taxon>
        <taxon>Pseudomonadota</taxon>
        <taxon>Alphaproteobacteria</taxon>
        <taxon>Rhodospirillales</taxon>
        <taxon>Rhodospirillaceae</taxon>
        <taxon>Ferrovibrio</taxon>
    </lineage>
</organism>
<feature type="binding site" evidence="7">
    <location>
        <position position="236"/>
    </location>
    <ligand>
        <name>substrate</name>
    </ligand>
</feature>
<gene>
    <name evidence="7 10" type="primary">zwf</name>
    <name evidence="10" type="ORF">FNB15_00110</name>
</gene>
<comment type="catalytic activity">
    <reaction evidence="7">
        <text>D-glucose 6-phosphate + NADP(+) = 6-phospho-D-glucono-1,5-lactone + NADPH + H(+)</text>
        <dbReference type="Rhea" id="RHEA:15841"/>
        <dbReference type="ChEBI" id="CHEBI:15378"/>
        <dbReference type="ChEBI" id="CHEBI:57783"/>
        <dbReference type="ChEBI" id="CHEBI:57955"/>
        <dbReference type="ChEBI" id="CHEBI:58349"/>
        <dbReference type="ChEBI" id="CHEBI:61548"/>
        <dbReference type="EC" id="1.1.1.49"/>
    </reaction>
</comment>
<feature type="domain" description="Glucose-6-phosphate dehydrogenase C-terminal" evidence="9">
    <location>
        <begin position="190"/>
        <end position="486"/>
    </location>
</feature>
<evidence type="ECO:0000313" key="11">
    <source>
        <dbReference type="Proteomes" id="UP000317496"/>
    </source>
</evidence>
<dbReference type="GO" id="GO:0005829">
    <property type="term" value="C:cytosol"/>
    <property type="evidence" value="ECO:0007669"/>
    <property type="project" value="TreeGrafter"/>
</dbReference>
<dbReference type="InterPro" id="IPR036291">
    <property type="entry name" value="NAD(P)-bd_dom_sf"/>
</dbReference>
<reference evidence="10 11" key="1">
    <citation type="submission" date="2019-07" db="EMBL/GenBank/DDBJ databases">
        <title>Genome sequencing for Ferrovibrio sp. K5.</title>
        <authorList>
            <person name="Park S.-J."/>
        </authorList>
    </citation>
    <scope>NUCLEOTIDE SEQUENCE [LARGE SCALE GENOMIC DNA]</scope>
    <source>
        <strain evidence="10 11">K5</strain>
    </source>
</reference>
<evidence type="ECO:0000256" key="3">
    <source>
        <dbReference type="ARBA" id="ARBA00022526"/>
    </source>
</evidence>
<comment type="function">
    <text evidence="7">Catalyzes the oxidation of glucose 6-phosphate to 6-phosphogluconolactone.</text>
</comment>
<keyword evidence="11" id="KW-1185">Reference proteome</keyword>
<feature type="binding site" evidence="7">
    <location>
        <position position="183"/>
    </location>
    <ligand>
        <name>substrate</name>
    </ligand>
</feature>
<sequence length="490" mass="54534">MTNPSGSFSFDLVIFGATGDLSLRKLVPALYHRDVAGQLNDDARLFAVARGAMSDADYREMAAAALREHVAADDFDAARADRFLQRFRYLTLDAQKSDDYQSLKSALDGGDERIVVFYLAMAPRFFGPICTQLARAGLNSAEARVVLEKPIGQDLASARAINEAVAAAFPENRVFRIDHYLGKETVQNLMALRFANALFEPIWHRGVVDHVQVTVAERIGVEGRADYYDHAGALRDMIQNHLLQLLCLVAMEPPNEFAADAVRDEKLKVLEALRPITDREVGDKTVRGQYARGSVEGAAAASYLDELGHSSNTETFVVVKAEVETWRWAGVPFYLRTGKRLPVRHSEIVVQFRPVPHLIFPAAARDVVPNRLVIRLQPDEGIALHMMSKVPGPGGMRLRTAPLNLSFAEAFRGRQPDAYERLLMDVVRGNPMLFMRSDEVEAAWRWAEPILAAWTGQDDAPKPYNAGSWGPSAAIGLIERDGRNWHEDMR</sequence>
<dbReference type="Gene3D" id="3.30.360.10">
    <property type="entry name" value="Dihydrodipicolinate Reductase, domain 2"/>
    <property type="match status" value="1"/>
</dbReference>
<comment type="similarity">
    <text evidence="2 7">Belongs to the glucose-6-phosphate dehydrogenase family.</text>
</comment>
<evidence type="ECO:0000256" key="7">
    <source>
        <dbReference type="HAMAP-Rule" id="MF_00966"/>
    </source>
</evidence>
<dbReference type="PANTHER" id="PTHR23429:SF0">
    <property type="entry name" value="GLUCOSE-6-PHOSPHATE 1-DEHYDROGENASE"/>
    <property type="match status" value="1"/>
</dbReference>
<keyword evidence="5 7" id="KW-0560">Oxidoreductase</keyword>
<feature type="binding site" evidence="7">
    <location>
        <position position="50"/>
    </location>
    <ligand>
        <name>NADP(+)</name>
        <dbReference type="ChEBI" id="CHEBI:58349"/>
    </ligand>
</feature>
<evidence type="ECO:0000259" key="9">
    <source>
        <dbReference type="Pfam" id="PF02781"/>
    </source>
</evidence>
<keyword evidence="6 7" id="KW-0119">Carbohydrate metabolism</keyword>
<keyword evidence="4 7" id="KW-0521">NADP</keyword>
<dbReference type="PROSITE" id="PS00069">
    <property type="entry name" value="G6P_DEHYDROGENASE"/>
    <property type="match status" value="1"/>
</dbReference>
<proteinExistence type="inferred from homology"/>
<dbReference type="PIRSF" id="PIRSF000110">
    <property type="entry name" value="G6PD"/>
    <property type="match status" value="1"/>
</dbReference>
<dbReference type="PRINTS" id="PR00079">
    <property type="entry name" value="G6PDHDRGNASE"/>
</dbReference>
<dbReference type="InterPro" id="IPR022674">
    <property type="entry name" value="G6P_DH_NAD-bd"/>
</dbReference>
<comment type="pathway">
    <text evidence="1 7">Carbohydrate degradation; pentose phosphate pathway; D-ribulose 5-phosphate from D-glucose 6-phosphate (oxidative stage): step 1/3.</text>
</comment>
<accession>A0A516GW78</accession>
<dbReference type="InterPro" id="IPR001282">
    <property type="entry name" value="G6P_DH"/>
</dbReference>
<evidence type="ECO:0000256" key="4">
    <source>
        <dbReference type="ARBA" id="ARBA00022857"/>
    </source>
</evidence>
<dbReference type="GO" id="GO:0009051">
    <property type="term" value="P:pentose-phosphate shunt, oxidative branch"/>
    <property type="evidence" value="ECO:0007669"/>
    <property type="project" value="TreeGrafter"/>
</dbReference>
<dbReference type="SUPFAM" id="SSF55347">
    <property type="entry name" value="Glyceraldehyde-3-phosphate dehydrogenase-like, C-terminal domain"/>
    <property type="match status" value="1"/>
</dbReference>
<evidence type="ECO:0000256" key="5">
    <source>
        <dbReference type="ARBA" id="ARBA00023002"/>
    </source>
</evidence>
<evidence type="ECO:0000259" key="8">
    <source>
        <dbReference type="Pfam" id="PF00479"/>
    </source>
</evidence>
<dbReference type="RefSeq" id="WP_144066764.1">
    <property type="nucleotide sequence ID" value="NZ_CP041636.1"/>
</dbReference>
<dbReference type="NCBIfam" id="TIGR00871">
    <property type="entry name" value="zwf"/>
    <property type="match status" value="1"/>
</dbReference>
<dbReference type="Gene3D" id="3.40.50.720">
    <property type="entry name" value="NAD(P)-binding Rossmann-like Domain"/>
    <property type="match status" value="1"/>
</dbReference>
<name>A0A516GW78_9PROT</name>
<dbReference type="PANTHER" id="PTHR23429">
    <property type="entry name" value="GLUCOSE-6-PHOSPHATE 1-DEHYDROGENASE G6PD"/>
    <property type="match status" value="1"/>
</dbReference>
<dbReference type="Proteomes" id="UP000317496">
    <property type="component" value="Chromosome"/>
</dbReference>
<dbReference type="InterPro" id="IPR022675">
    <property type="entry name" value="G6P_DH_C"/>
</dbReference>
<feature type="active site" description="Proton acceptor" evidence="7">
    <location>
        <position position="241"/>
    </location>
</feature>
<dbReference type="AlphaFoldDB" id="A0A516GW78"/>
<dbReference type="Pfam" id="PF02781">
    <property type="entry name" value="G6PD_C"/>
    <property type="match status" value="1"/>
</dbReference>
<dbReference type="NCBIfam" id="NF009492">
    <property type="entry name" value="PRK12853.1-3"/>
    <property type="match status" value="1"/>
</dbReference>